<keyword evidence="1" id="KW-1133">Transmembrane helix</keyword>
<name>A0ABM3GWJ5_9MYRT</name>
<keyword evidence="1" id="KW-0472">Membrane</keyword>
<reference evidence="3" key="1">
    <citation type="submission" date="2025-08" db="UniProtKB">
        <authorList>
            <consortium name="RefSeq"/>
        </authorList>
    </citation>
    <scope>IDENTIFICATION</scope>
    <source>
        <tissue evidence="3">Leaf</tissue>
    </source>
</reference>
<dbReference type="RefSeq" id="XP_048128709.1">
    <property type="nucleotide sequence ID" value="XM_048272752.1"/>
</dbReference>
<dbReference type="PANTHER" id="PTHR46922:SF3">
    <property type="entry name" value="HEAT SHOCK PROTEIN"/>
    <property type="match status" value="1"/>
</dbReference>
<evidence type="ECO:0000256" key="1">
    <source>
        <dbReference type="SAM" id="Phobius"/>
    </source>
</evidence>
<keyword evidence="1" id="KW-0812">Transmembrane</keyword>
<proteinExistence type="predicted"/>
<dbReference type="PANTHER" id="PTHR46922">
    <property type="entry name" value="DHHA1 DOMAIN PROTEIN"/>
    <property type="match status" value="1"/>
</dbReference>
<dbReference type="Proteomes" id="UP000827889">
    <property type="component" value="Chromosome 11"/>
</dbReference>
<keyword evidence="2" id="KW-1185">Reference proteome</keyword>
<accession>A0ABM3GWJ5</accession>
<protein>
    <submittedName>
        <fullName evidence="3">Uncharacterized protein LOC115747317 isoform X1</fullName>
    </submittedName>
</protein>
<dbReference type="GeneID" id="115747317"/>
<sequence length="427" mass="47954">MSSRRAGSSVVHLRPRLSRCFRSDAALEAIARARDERVPNLALYNYPSFSGAFSALFARLFHSRLHVPCLILPFSSVEPFRVEDLHITGLEKCYLLDFLGPKGFAAKLAQRSFCKVIAFEHRKSSFSHTSAKEDCPENLVVHFSTEKSSVTAVYEYFSAQLAENRSTKEGPGLLDPQDQERMEMVLKYIEDGDLRRWTLPDIKAFNIGLSERRSKLNCITNPFIYEQLLDISAVDLIAKGNAYTTARQNSASKFLEKVFKVRLGRGLYGECLGIRADGISDLGDEIGKQLSVISAASGLRSFILKRKPEAKGVLCELLLQPIGAVIYMQRNNLKMSLRTTDDATDTSEVAKAFGGGGTPSSRLAFSEFTLSTYWWFCTFAVDVTLMMLGALGLRVINPTRFSYIMERLLRSLNIESWRMPSRPMIYL</sequence>
<organism evidence="2 3">
    <name type="scientific">Rhodamnia argentea</name>
    <dbReference type="NCBI Taxonomy" id="178133"/>
    <lineage>
        <taxon>Eukaryota</taxon>
        <taxon>Viridiplantae</taxon>
        <taxon>Streptophyta</taxon>
        <taxon>Embryophyta</taxon>
        <taxon>Tracheophyta</taxon>
        <taxon>Spermatophyta</taxon>
        <taxon>Magnoliopsida</taxon>
        <taxon>eudicotyledons</taxon>
        <taxon>Gunneridae</taxon>
        <taxon>Pentapetalae</taxon>
        <taxon>rosids</taxon>
        <taxon>malvids</taxon>
        <taxon>Myrtales</taxon>
        <taxon>Myrtaceae</taxon>
        <taxon>Myrtoideae</taxon>
        <taxon>Myrteae</taxon>
        <taxon>Australasian group</taxon>
        <taxon>Rhodamnia</taxon>
    </lineage>
</organism>
<evidence type="ECO:0000313" key="3">
    <source>
        <dbReference type="RefSeq" id="XP_048128709.1"/>
    </source>
</evidence>
<evidence type="ECO:0000313" key="2">
    <source>
        <dbReference type="Proteomes" id="UP000827889"/>
    </source>
</evidence>
<feature type="transmembrane region" description="Helical" evidence="1">
    <location>
        <begin position="373"/>
        <end position="396"/>
    </location>
</feature>
<gene>
    <name evidence="3" type="primary">LOC115747317</name>
</gene>